<dbReference type="Proteomes" id="UP001359559">
    <property type="component" value="Unassembled WGS sequence"/>
</dbReference>
<evidence type="ECO:0000256" key="2">
    <source>
        <dbReference type="SAM" id="MobiDB-lite"/>
    </source>
</evidence>
<dbReference type="InterPro" id="IPR053070">
    <property type="entry name" value="RING-type_E3_ubiquitin-ligase"/>
</dbReference>
<dbReference type="AlphaFoldDB" id="A0AAN9JC07"/>
<dbReference type="Pfam" id="PF13639">
    <property type="entry name" value="zf-RING_2"/>
    <property type="match status" value="1"/>
</dbReference>
<evidence type="ECO:0000256" key="3">
    <source>
        <dbReference type="SAM" id="Phobius"/>
    </source>
</evidence>
<feature type="compositionally biased region" description="Polar residues" evidence="2">
    <location>
        <begin position="175"/>
        <end position="184"/>
    </location>
</feature>
<keyword evidence="1" id="KW-0862">Zinc</keyword>
<dbReference type="PROSITE" id="PS50089">
    <property type="entry name" value="ZF_RING_2"/>
    <property type="match status" value="1"/>
</dbReference>
<dbReference type="EMBL" id="JAYKXN010000004">
    <property type="protein sequence ID" value="KAK7295003.1"/>
    <property type="molecule type" value="Genomic_DNA"/>
</dbReference>
<dbReference type="Gene3D" id="3.30.40.10">
    <property type="entry name" value="Zinc/RING finger domain, C3HC4 (zinc finger)"/>
    <property type="match status" value="1"/>
</dbReference>
<gene>
    <name evidence="5" type="ORF">RJT34_17906</name>
</gene>
<keyword evidence="3" id="KW-0812">Transmembrane</keyword>
<keyword evidence="3" id="KW-1133">Transmembrane helix</keyword>
<dbReference type="PANTHER" id="PTHR47035:SF4">
    <property type="entry name" value="OS02G0676500 PROTEIN"/>
    <property type="match status" value="1"/>
</dbReference>
<dbReference type="CDD" id="cd16461">
    <property type="entry name" value="RING-H2_EL5-like"/>
    <property type="match status" value="1"/>
</dbReference>
<evidence type="ECO:0000313" key="5">
    <source>
        <dbReference type="EMBL" id="KAK7295003.1"/>
    </source>
</evidence>
<protein>
    <recommendedName>
        <fullName evidence="4">RING-type domain-containing protein</fullName>
    </recommendedName>
</protein>
<dbReference type="GO" id="GO:0008270">
    <property type="term" value="F:zinc ion binding"/>
    <property type="evidence" value="ECO:0007669"/>
    <property type="project" value="UniProtKB-KW"/>
</dbReference>
<keyword evidence="3" id="KW-0472">Membrane</keyword>
<feature type="region of interest" description="Disordered" evidence="2">
    <location>
        <begin position="151"/>
        <end position="195"/>
    </location>
</feature>
<keyword evidence="1" id="KW-0479">Metal-binding</keyword>
<dbReference type="InterPro" id="IPR013083">
    <property type="entry name" value="Znf_RING/FYVE/PHD"/>
</dbReference>
<dbReference type="SUPFAM" id="SSF57850">
    <property type="entry name" value="RING/U-box"/>
    <property type="match status" value="1"/>
</dbReference>
<proteinExistence type="predicted"/>
<name>A0AAN9JC07_CLITE</name>
<keyword evidence="6" id="KW-1185">Reference proteome</keyword>
<feature type="domain" description="RING-type" evidence="4">
    <location>
        <begin position="90"/>
        <end position="132"/>
    </location>
</feature>
<evidence type="ECO:0000256" key="1">
    <source>
        <dbReference type="PROSITE-ProRule" id="PRU00175"/>
    </source>
</evidence>
<organism evidence="5 6">
    <name type="scientific">Clitoria ternatea</name>
    <name type="common">Butterfly pea</name>
    <dbReference type="NCBI Taxonomy" id="43366"/>
    <lineage>
        <taxon>Eukaryota</taxon>
        <taxon>Viridiplantae</taxon>
        <taxon>Streptophyta</taxon>
        <taxon>Embryophyta</taxon>
        <taxon>Tracheophyta</taxon>
        <taxon>Spermatophyta</taxon>
        <taxon>Magnoliopsida</taxon>
        <taxon>eudicotyledons</taxon>
        <taxon>Gunneridae</taxon>
        <taxon>Pentapetalae</taxon>
        <taxon>rosids</taxon>
        <taxon>fabids</taxon>
        <taxon>Fabales</taxon>
        <taxon>Fabaceae</taxon>
        <taxon>Papilionoideae</taxon>
        <taxon>50 kb inversion clade</taxon>
        <taxon>NPAAA clade</taxon>
        <taxon>indigoferoid/millettioid clade</taxon>
        <taxon>Phaseoleae</taxon>
        <taxon>Clitoria</taxon>
    </lineage>
</organism>
<keyword evidence="1" id="KW-0863">Zinc-finger</keyword>
<evidence type="ECO:0000259" key="4">
    <source>
        <dbReference type="PROSITE" id="PS50089"/>
    </source>
</evidence>
<evidence type="ECO:0000313" key="6">
    <source>
        <dbReference type="Proteomes" id="UP001359559"/>
    </source>
</evidence>
<dbReference type="PANTHER" id="PTHR47035">
    <property type="entry name" value="OS11G0150450 PROTEIN"/>
    <property type="match status" value="1"/>
</dbReference>
<feature type="compositionally biased region" description="Basic and acidic residues" evidence="2">
    <location>
        <begin position="154"/>
        <end position="173"/>
    </location>
</feature>
<dbReference type="InterPro" id="IPR001841">
    <property type="entry name" value="Znf_RING"/>
</dbReference>
<feature type="transmembrane region" description="Helical" evidence="3">
    <location>
        <begin position="12"/>
        <end position="31"/>
    </location>
</feature>
<sequence length="195" mass="21901">MLGSGTNLVTTVIGFGMSATFIVFVCTRIICGRLRGGVQSRMVYEIESRIDIQQLEHHVNDPEPEPVLLDAIPTLKFNQEAFSSIKDTQCVICLADYKEREVLRIIPKCGHTFHLSCIDIWLRKQSTCPVCRLSLKNSSETKHVRPVTFTISQSHDESHTPERNEGIERHAEHTSAGNSLQPTSGEPEARQMNDL</sequence>
<dbReference type="SMART" id="SM00184">
    <property type="entry name" value="RING"/>
    <property type="match status" value="1"/>
</dbReference>
<reference evidence="5 6" key="1">
    <citation type="submission" date="2024-01" db="EMBL/GenBank/DDBJ databases">
        <title>The genomes of 5 underutilized Papilionoideae crops provide insights into root nodulation and disease resistance.</title>
        <authorList>
            <person name="Yuan L."/>
        </authorList>
    </citation>
    <scope>NUCLEOTIDE SEQUENCE [LARGE SCALE GENOMIC DNA]</scope>
    <source>
        <strain evidence="5">LY-2023</strain>
        <tissue evidence="5">Leaf</tissue>
    </source>
</reference>
<comment type="caution">
    <text evidence="5">The sequence shown here is derived from an EMBL/GenBank/DDBJ whole genome shotgun (WGS) entry which is preliminary data.</text>
</comment>
<accession>A0AAN9JC07</accession>